<organism evidence="3 4">
    <name type="scientific">Mizuhopecten yessoensis</name>
    <name type="common">Japanese scallop</name>
    <name type="synonym">Patinopecten yessoensis</name>
    <dbReference type="NCBI Taxonomy" id="6573"/>
    <lineage>
        <taxon>Eukaryota</taxon>
        <taxon>Metazoa</taxon>
        <taxon>Spiralia</taxon>
        <taxon>Lophotrochozoa</taxon>
        <taxon>Mollusca</taxon>
        <taxon>Bivalvia</taxon>
        <taxon>Autobranchia</taxon>
        <taxon>Pteriomorphia</taxon>
        <taxon>Pectinida</taxon>
        <taxon>Pectinoidea</taxon>
        <taxon>Pectinidae</taxon>
        <taxon>Mizuhopecten</taxon>
    </lineage>
</organism>
<feature type="compositionally biased region" description="Polar residues" evidence="2">
    <location>
        <begin position="27"/>
        <end position="44"/>
    </location>
</feature>
<keyword evidence="1" id="KW-0175">Coiled coil</keyword>
<protein>
    <submittedName>
        <fullName evidence="3">CREB/ATF bZIP transcription factor</fullName>
    </submittedName>
</protein>
<feature type="region of interest" description="Disordered" evidence="2">
    <location>
        <begin position="1"/>
        <end position="44"/>
    </location>
</feature>
<sequence length="327" mass="36128">MINVDFNFGSVPSSEDSPDEELEALKNSPSHQSDSGMSMGSESLASRCSDNDIVYSPGFEIFDDAQLMGYLSSSSRTPSPETTTAVERVSDRDTNNDNAPATNATSNDKGSSIQNHVRILRDRNVTVMTTPKTKPVTIENKSKLQVKTILPTPAPKIKVIKVLSSNQHIDSDGEVVEALTNLNKKNAIQAKINREKKKVFIKSLEDTVDELRAENDALKVNQTRMEECQRVLEDEVQYLKSVLANQSALSSLLQNIPNVQNVTLSTSFNRRKRSAVVDHDYIEHQDTDRCTKRNCSTAGICLHVDKGHASLEFCSHCSKNAKLADDS</sequence>
<comment type="caution">
    <text evidence="3">The sequence shown here is derived from an EMBL/GenBank/DDBJ whole genome shotgun (WGS) entry which is preliminary data.</text>
</comment>
<dbReference type="OrthoDB" id="6606299at2759"/>
<reference evidence="3 4" key="1">
    <citation type="journal article" date="2017" name="Nat. Ecol. Evol.">
        <title>Scallop genome provides insights into evolution of bilaterian karyotype and development.</title>
        <authorList>
            <person name="Wang S."/>
            <person name="Zhang J."/>
            <person name="Jiao W."/>
            <person name="Li J."/>
            <person name="Xun X."/>
            <person name="Sun Y."/>
            <person name="Guo X."/>
            <person name="Huan P."/>
            <person name="Dong B."/>
            <person name="Zhang L."/>
            <person name="Hu X."/>
            <person name="Sun X."/>
            <person name="Wang J."/>
            <person name="Zhao C."/>
            <person name="Wang Y."/>
            <person name="Wang D."/>
            <person name="Huang X."/>
            <person name="Wang R."/>
            <person name="Lv J."/>
            <person name="Li Y."/>
            <person name="Zhang Z."/>
            <person name="Liu B."/>
            <person name="Lu W."/>
            <person name="Hui Y."/>
            <person name="Liang J."/>
            <person name="Zhou Z."/>
            <person name="Hou R."/>
            <person name="Li X."/>
            <person name="Liu Y."/>
            <person name="Li H."/>
            <person name="Ning X."/>
            <person name="Lin Y."/>
            <person name="Zhao L."/>
            <person name="Xing Q."/>
            <person name="Dou J."/>
            <person name="Li Y."/>
            <person name="Mao J."/>
            <person name="Guo H."/>
            <person name="Dou H."/>
            <person name="Li T."/>
            <person name="Mu C."/>
            <person name="Jiang W."/>
            <person name="Fu Q."/>
            <person name="Fu X."/>
            <person name="Miao Y."/>
            <person name="Liu J."/>
            <person name="Yu Q."/>
            <person name="Li R."/>
            <person name="Liao H."/>
            <person name="Li X."/>
            <person name="Kong Y."/>
            <person name="Jiang Z."/>
            <person name="Chourrout D."/>
            <person name="Li R."/>
            <person name="Bao Z."/>
        </authorList>
    </citation>
    <scope>NUCLEOTIDE SEQUENCE [LARGE SCALE GENOMIC DNA]</scope>
    <source>
        <strain evidence="3 4">PY_sf001</strain>
    </source>
</reference>
<name>A0A210Q2P4_MIZYE</name>
<feature type="coiled-coil region" evidence="1">
    <location>
        <begin position="194"/>
        <end position="221"/>
    </location>
</feature>
<evidence type="ECO:0000256" key="1">
    <source>
        <dbReference type="SAM" id="Coils"/>
    </source>
</evidence>
<dbReference type="AlphaFoldDB" id="A0A210Q2P4"/>
<evidence type="ECO:0000313" key="4">
    <source>
        <dbReference type="Proteomes" id="UP000242188"/>
    </source>
</evidence>
<dbReference type="Proteomes" id="UP000242188">
    <property type="component" value="Unassembled WGS sequence"/>
</dbReference>
<feature type="compositionally biased region" description="Low complexity" evidence="2">
    <location>
        <begin position="72"/>
        <end position="84"/>
    </location>
</feature>
<dbReference type="STRING" id="6573.A0A210Q2P4"/>
<dbReference type="EMBL" id="NEDP02005180">
    <property type="protein sequence ID" value="OWF43023.1"/>
    <property type="molecule type" value="Genomic_DNA"/>
</dbReference>
<keyword evidence="4" id="KW-1185">Reference proteome</keyword>
<evidence type="ECO:0000313" key="3">
    <source>
        <dbReference type="EMBL" id="OWF43023.1"/>
    </source>
</evidence>
<feature type="region of interest" description="Disordered" evidence="2">
    <location>
        <begin position="72"/>
        <end position="116"/>
    </location>
</feature>
<accession>A0A210Q2P4</accession>
<proteinExistence type="predicted"/>
<gene>
    <name evidence="3" type="ORF">KP79_PYT04981</name>
</gene>
<feature type="compositionally biased region" description="Low complexity" evidence="2">
    <location>
        <begin position="96"/>
        <end position="108"/>
    </location>
</feature>
<evidence type="ECO:0000256" key="2">
    <source>
        <dbReference type="SAM" id="MobiDB-lite"/>
    </source>
</evidence>
<dbReference type="Gene3D" id="1.20.5.170">
    <property type="match status" value="1"/>
</dbReference>